<dbReference type="AlphaFoldDB" id="A0A9P9E451"/>
<dbReference type="EMBL" id="JAGMUU010000021">
    <property type="protein sequence ID" value="KAH7129626.1"/>
    <property type="molecule type" value="Genomic_DNA"/>
</dbReference>
<evidence type="ECO:0000256" key="1">
    <source>
        <dbReference type="SAM" id="MobiDB-lite"/>
    </source>
</evidence>
<evidence type="ECO:0000313" key="3">
    <source>
        <dbReference type="Proteomes" id="UP000717696"/>
    </source>
</evidence>
<feature type="region of interest" description="Disordered" evidence="1">
    <location>
        <begin position="217"/>
        <end position="248"/>
    </location>
</feature>
<feature type="compositionally biased region" description="Polar residues" evidence="1">
    <location>
        <begin position="235"/>
        <end position="248"/>
    </location>
</feature>
<reference evidence="2" key="1">
    <citation type="journal article" date="2021" name="Nat. Commun.">
        <title>Genetic determinants of endophytism in the Arabidopsis root mycobiome.</title>
        <authorList>
            <person name="Mesny F."/>
            <person name="Miyauchi S."/>
            <person name="Thiergart T."/>
            <person name="Pickel B."/>
            <person name="Atanasova L."/>
            <person name="Karlsson M."/>
            <person name="Huettel B."/>
            <person name="Barry K.W."/>
            <person name="Haridas S."/>
            <person name="Chen C."/>
            <person name="Bauer D."/>
            <person name="Andreopoulos W."/>
            <person name="Pangilinan J."/>
            <person name="LaButti K."/>
            <person name="Riley R."/>
            <person name="Lipzen A."/>
            <person name="Clum A."/>
            <person name="Drula E."/>
            <person name="Henrissat B."/>
            <person name="Kohler A."/>
            <person name="Grigoriev I.V."/>
            <person name="Martin F.M."/>
            <person name="Hacquard S."/>
        </authorList>
    </citation>
    <scope>NUCLEOTIDE SEQUENCE</scope>
    <source>
        <strain evidence="2">MPI-CAGE-AT-0021</strain>
    </source>
</reference>
<organism evidence="2 3">
    <name type="scientific">Dactylonectria estremocensis</name>
    <dbReference type="NCBI Taxonomy" id="1079267"/>
    <lineage>
        <taxon>Eukaryota</taxon>
        <taxon>Fungi</taxon>
        <taxon>Dikarya</taxon>
        <taxon>Ascomycota</taxon>
        <taxon>Pezizomycotina</taxon>
        <taxon>Sordariomycetes</taxon>
        <taxon>Hypocreomycetidae</taxon>
        <taxon>Hypocreales</taxon>
        <taxon>Nectriaceae</taxon>
        <taxon>Dactylonectria</taxon>
    </lineage>
</organism>
<comment type="caution">
    <text evidence="2">The sequence shown here is derived from an EMBL/GenBank/DDBJ whole genome shotgun (WGS) entry which is preliminary data.</text>
</comment>
<accession>A0A9P9E451</accession>
<dbReference type="Proteomes" id="UP000717696">
    <property type="component" value="Unassembled WGS sequence"/>
</dbReference>
<protein>
    <submittedName>
        <fullName evidence="2">Uncharacterized protein</fullName>
    </submittedName>
</protein>
<evidence type="ECO:0000313" key="2">
    <source>
        <dbReference type="EMBL" id="KAH7129626.1"/>
    </source>
</evidence>
<gene>
    <name evidence="2" type="ORF">B0J13DRAFT_452910</name>
</gene>
<proteinExistence type="predicted"/>
<dbReference type="OrthoDB" id="5068804at2759"/>
<sequence>MESDTASLDFAKEALIAEGLWRLEDPQLWEDISEMEAKGFSFWTEEGLDFCMQHVLGKTRIRSLIESWFGERCVLVHWIRYRAYPGHTICFRGGGPEAGRRRLMVHLFAKGSETRYYVRSHLQKLPTQKTEFLFYEIPQPAMVEAGFESKDIDDGEVVIFDARLGIELKKGYVIAFLFATEDVVAKWPPMLLPDLPGLAEKVRNEMESDKIGVNFVINKPTSSRRPNSKGISPASCDSTNLMDDSQRP</sequence>
<keyword evidence="3" id="KW-1185">Reference proteome</keyword>
<name>A0A9P9E451_9HYPO</name>